<reference evidence="2" key="1">
    <citation type="submission" date="2023-12" db="EMBL/GenBank/DDBJ databases">
        <title>Novel species in genus Nocardioides.</title>
        <authorList>
            <person name="Zhou H."/>
        </authorList>
    </citation>
    <scope>NUCLEOTIDE SEQUENCE [LARGE SCALE GENOMIC DNA]</scope>
    <source>
        <strain evidence="2">HM61</strain>
    </source>
</reference>
<keyword evidence="2" id="KW-1185">Reference proteome</keyword>
<name>A0ABZ0ZSQ9_9ACTN</name>
<dbReference type="RefSeq" id="WP_322454182.1">
    <property type="nucleotide sequence ID" value="NZ_CP141059.1"/>
</dbReference>
<dbReference type="EMBL" id="CP141059">
    <property type="protein sequence ID" value="WQQ26687.1"/>
    <property type="molecule type" value="Genomic_DNA"/>
</dbReference>
<sequence>MTWSETKRRWRILREIEDLFVADPTAELPWTEEYGELFGDRDGLVASLRYRWQLTRDAQLDTHSPEPAWDEQHGRVERRTRHLLAILDRAVARDQGGERAVA</sequence>
<proteinExistence type="predicted"/>
<protein>
    <submittedName>
        <fullName evidence="1">Uncharacterized protein</fullName>
    </submittedName>
</protein>
<evidence type="ECO:0000313" key="2">
    <source>
        <dbReference type="Proteomes" id="UP001327225"/>
    </source>
</evidence>
<dbReference type="Proteomes" id="UP001327225">
    <property type="component" value="Chromosome"/>
</dbReference>
<evidence type="ECO:0000313" key="1">
    <source>
        <dbReference type="EMBL" id="WQQ26687.1"/>
    </source>
</evidence>
<organism evidence="1 2">
    <name type="scientific">Nocardioides bizhenqiangii</name>
    <dbReference type="NCBI Taxonomy" id="3095076"/>
    <lineage>
        <taxon>Bacteria</taxon>
        <taxon>Bacillati</taxon>
        <taxon>Actinomycetota</taxon>
        <taxon>Actinomycetes</taxon>
        <taxon>Propionibacteriales</taxon>
        <taxon>Nocardioidaceae</taxon>
        <taxon>Nocardioides</taxon>
    </lineage>
</organism>
<gene>
    <name evidence="1" type="ORF">SHK19_00300</name>
</gene>
<accession>A0ABZ0ZSQ9</accession>